<accession>A0A8I5NI33</accession>
<dbReference type="PANTHER" id="PTHR12138">
    <property type="entry name" value="PRIMATE-EXPANDED PROTEIN FAMILY"/>
    <property type="match status" value="1"/>
</dbReference>
<reference evidence="1" key="3">
    <citation type="submission" date="2025-09" db="UniProtKB">
        <authorList>
            <consortium name="Ensembl"/>
        </authorList>
    </citation>
    <scope>IDENTIFICATION</scope>
</reference>
<organism evidence="1 2">
    <name type="scientific">Papio anubis</name>
    <name type="common">Olive baboon</name>
    <dbReference type="NCBI Taxonomy" id="9555"/>
    <lineage>
        <taxon>Eukaryota</taxon>
        <taxon>Metazoa</taxon>
        <taxon>Chordata</taxon>
        <taxon>Craniata</taxon>
        <taxon>Vertebrata</taxon>
        <taxon>Euteleostomi</taxon>
        <taxon>Mammalia</taxon>
        <taxon>Eutheria</taxon>
        <taxon>Euarchontoglires</taxon>
        <taxon>Primates</taxon>
        <taxon>Haplorrhini</taxon>
        <taxon>Catarrhini</taxon>
        <taxon>Cercopithecidae</taxon>
        <taxon>Cercopithecinae</taxon>
        <taxon>Papio</taxon>
    </lineage>
</organism>
<dbReference type="PANTHER" id="PTHR12138:SF162">
    <property type="entry name" value="CHROMOSOME UNDETERMINED SCAFFOLD_275, WHOLE GENOME SHOTGUN SEQUENCE"/>
    <property type="match status" value="1"/>
</dbReference>
<dbReference type="AlphaFoldDB" id="A0A8I5NI33"/>
<keyword evidence="2" id="KW-1185">Reference proteome</keyword>
<name>A0A8I5NI33_PAPAN</name>
<dbReference type="Ensembl" id="ENSPANT00000078542.1">
    <property type="protein sequence ID" value="ENSPANP00000057203.1"/>
    <property type="gene ID" value="ENSPANG00000050904.1"/>
</dbReference>
<reference evidence="1" key="2">
    <citation type="submission" date="2025-08" db="UniProtKB">
        <authorList>
            <consortium name="Ensembl"/>
        </authorList>
    </citation>
    <scope>IDENTIFICATION</scope>
</reference>
<dbReference type="PRINTS" id="PR02045">
    <property type="entry name" value="F138DOMAIN"/>
</dbReference>
<dbReference type="GeneTree" id="ENSGT00940000166143"/>
<evidence type="ECO:0000313" key="1">
    <source>
        <dbReference type="Ensembl" id="ENSPANP00000057203.1"/>
    </source>
</evidence>
<sequence>MVNMQSFPPSSRLKCSDVTILHCSPDRVGSSSPPTTASLVVVITGVHHHARLIFVEKESHCIAQAGVELLGSSNSLILASQSVGITGASHCAWTYLYIFEKGQSSQLKKQNQVF</sequence>
<reference evidence="1 2" key="1">
    <citation type="submission" date="2012-03" db="EMBL/GenBank/DDBJ databases">
        <title>Whole Genome Assembly of Papio anubis.</title>
        <authorList>
            <person name="Liu Y.L."/>
            <person name="Abraham K.A."/>
            <person name="Akbar H.A."/>
            <person name="Ali S.A."/>
            <person name="Anosike U.A."/>
            <person name="Aqrawi P.A."/>
            <person name="Arias F.A."/>
            <person name="Attaway T.A."/>
            <person name="Awwad R.A."/>
            <person name="Babu C.B."/>
            <person name="Bandaranaike D.B."/>
            <person name="Battles P.B."/>
            <person name="Bell A.B."/>
            <person name="Beltran B.B."/>
            <person name="Berhane-Mersha D.B."/>
            <person name="Bess C.B."/>
            <person name="Bickham C.B."/>
            <person name="Bolden T.B."/>
            <person name="Carter K.C."/>
            <person name="Chau D.C."/>
            <person name="Chavez A.C."/>
            <person name="Clerc-Blankenburg K.C."/>
            <person name="Coyle M.C."/>
            <person name="Dao M.D."/>
            <person name="Davila M.L.D."/>
            <person name="Davy-Carroll L.D."/>
            <person name="Denson S.D."/>
            <person name="Dinh H.D."/>
            <person name="Fernandez S.F."/>
            <person name="Fernando P.F."/>
            <person name="Forbes L.F."/>
            <person name="Francis C.F."/>
            <person name="Francisco L.F."/>
            <person name="Fu Q.F."/>
            <person name="Garcia-Iii R.G."/>
            <person name="Garrett T.G."/>
            <person name="Gross S.G."/>
            <person name="Gubbala S.G."/>
            <person name="Hirani K.H."/>
            <person name="Hogues M.H."/>
            <person name="Hollins B.H."/>
            <person name="Jackson L.J."/>
            <person name="Javaid M.J."/>
            <person name="Jhangiani S.J."/>
            <person name="Johnson A.J."/>
            <person name="Johnson B.J."/>
            <person name="Jones J.J."/>
            <person name="Joshi V.J."/>
            <person name="Kalu J.K."/>
            <person name="Khan N.K."/>
            <person name="Korchina V.K."/>
            <person name="Kovar C.K."/>
            <person name="Lago L.L."/>
            <person name="Lara F.L."/>
            <person name="Le T.-K.L."/>
            <person name="Lee S.L."/>
            <person name="Legall-Iii F.L."/>
            <person name="Lemon S.L."/>
            <person name="Liu J.L."/>
            <person name="Liu Y.-S.L."/>
            <person name="Liyanage D.L."/>
            <person name="Lopez J.L."/>
            <person name="Lorensuhewa L.L."/>
            <person name="Mata R.M."/>
            <person name="Mathew T.M."/>
            <person name="Mercado C.M."/>
            <person name="Mercado I.M."/>
            <person name="Morales K.M."/>
            <person name="Morgan M.M."/>
            <person name="Munidasa M.M."/>
            <person name="Ngo D.N."/>
            <person name="Nguyen L.N."/>
            <person name="Nguyen T.N."/>
            <person name="Nguyen N.N."/>
            <person name="Obregon M.O."/>
            <person name="Okwuonu G.O."/>
            <person name="Ongeri F.O."/>
            <person name="Onwere C.O."/>
            <person name="Osifeso I.O."/>
            <person name="Parra A.P."/>
            <person name="Patil S.P."/>
            <person name="Perez A.P."/>
            <person name="Perez Y.P."/>
            <person name="Pham C.P."/>
            <person name="Pu L.-L.P."/>
            <person name="Puazo M.P."/>
            <person name="Quiroz J.Q."/>
            <person name="Rouhana J.R."/>
            <person name="Ruiz M.R."/>
            <person name="Ruiz S.-J.R."/>
            <person name="Saada N.S."/>
            <person name="Santibanez J.S."/>
            <person name="Scheel M.S."/>
            <person name="Schneider B.S."/>
            <person name="Simmons D.S."/>
            <person name="Sisson I.S."/>
            <person name="Tang L.-Y.T."/>
            <person name="Thornton R.T."/>
            <person name="Tisius J.T."/>
            <person name="Toledanes G.T."/>
            <person name="Trejos Z.T."/>
            <person name="Usmani K.U."/>
            <person name="Varghese R.V."/>
            <person name="Vattathil S.V."/>
            <person name="Vee V.V."/>
            <person name="Walker D.W."/>
            <person name="Weissenberger G.W."/>
            <person name="White C.W."/>
            <person name="Williams A.W."/>
            <person name="Woodworth J.W."/>
            <person name="Wright R.W."/>
            <person name="Zhu Y.Z."/>
            <person name="Han Y.H."/>
            <person name="Newsham I.N."/>
            <person name="Nazareth L.N."/>
            <person name="Worley K.W."/>
            <person name="Muzny D.M."/>
            <person name="Rogers J.R."/>
            <person name="Gibbs R.G."/>
        </authorList>
    </citation>
    <scope>NUCLEOTIDE SEQUENCE [LARGE SCALE GENOMIC DNA]</scope>
</reference>
<dbReference type="Proteomes" id="UP000028761">
    <property type="component" value="Chromosome 2"/>
</dbReference>
<proteinExistence type="predicted"/>
<evidence type="ECO:0000313" key="2">
    <source>
        <dbReference type="Proteomes" id="UP000028761"/>
    </source>
</evidence>
<protein>
    <submittedName>
        <fullName evidence="1">Uncharacterized protein</fullName>
    </submittedName>
</protein>